<feature type="transmembrane region" description="Helical" evidence="8">
    <location>
        <begin position="427"/>
        <end position="447"/>
    </location>
</feature>
<reference evidence="11 12" key="1">
    <citation type="submission" date="2018-05" db="EMBL/GenBank/DDBJ databases">
        <title>Animal gut microbial communities from fecal samples from Wisconsin, USA.</title>
        <authorList>
            <person name="Neumann A."/>
        </authorList>
    </citation>
    <scope>NUCLEOTIDE SEQUENCE [LARGE SCALE GENOMIC DNA]</scope>
    <source>
        <strain evidence="11 12">UWS4</strain>
    </source>
</reference>
<comment type="caution">
    <text evidence="11">The sequence shown here is derived from an EMBL/GenBank/DDBJ whole genome shotgun (WGS) entry which is preliminary data.</text>
</comment>
<feature type="domain" description="Ammonium transporter AmtB-like" evidence="10">
    <location>
        <begin position="81"/>
        <end position="474"/>
    </location>
</feature>
<accession>A0ABX5LN33</accession>
<evidence type="ECO:0000256" key="7">
    <source>
        <dbReference type="ARBA" id="ARBA00023177"/>
    </source>
</evidence>
<feature type="transmembrane region" description="Helical" evidence="8">
    <location>
        <begin position="332"/>
        <end position="349"/>
    </location>
</feature>
<comment type="similarity">
    <text evidence="2 8">Belongs to the ammonia transporter channel (TC 1.A.11.2) family.</text>
</comment>
<dbReference type="InterPro" id="IPR001905">
    <property type="entry name" value="Ammonium_transpt"/>
</dbReference>
<organism evidence="11 12">
    <name type="scientific">Hallerella porci</name>
    <dbReference type="NCBI Taxonomy" id="1945871"/>
    <lineage>
        <taxon>Bacteria</taxon>
        <taxon>Pseudomonadati</taxon>
        <taxon>Fibrobacterota</taxon>
        <taxon>Fibrobacteria</taxon>
        <taxon>Fibrobacterales</taxon>
        <taxon>Fibrobacteraceae</taxon>
        <taxon>Hallerella</taxon>
    </lineage>
</organism>
<dbReference type="Gene3D" id="1.10.3430.10">
    <property type="entry name" value="Ammonium transporter AmtB like domains"/>
    <property type="match status" value="1"/>
</dbReference>
<dbReference type="Pfam" id="PF00909">
    <property type="entry name" value="Ammonium_transp"/>
    <property type="match status" value="1"/>
</dbReference>
<evidence type="ECO:0000259" key="10">
    <source>
        <dbReference type="Pfam" id="PF00909"/>
    </source>
</evidence>
<protein>
    <recommendedName>
        <fullName evidence="8">Ammonium transporter</fullName>
    </recommendedName>
</protein>
<feature type="transmembrane region" description="Helical" evidence="8">
    <location>
        <begin position="164"/>
        <end position="183"/>
    </location>
</feature>
<keyword evidence="9" id="KW-0732">Signal</keyword>
<feature type="transmembrane region" description="Helical" evidence="8">
    <location>
        <begin position="388"/>
        <end position="407"/>
    </location>
</feature>
<feature type="transmembrane region" description="Helical" evidence="8">
    <location>
        <begin position="304"/>
        <end position="325"/>
    </location>
</feature>
<dbReference type="PANTHER" id="PTHR11730:SF6">
    <property type="entry name" value="AMMONIUM TRANSPORTER"/>
    <property type="match status" value="1"/>
</dbReference>
<feature type="signal peptide" evidence="9">
    <location>
        <begin position="1"/>
        <end position="23"/>
    </location>
</feature>
<feature type="chain" id="PRO_5047191156" description="Ammonium transporter" evidence="9">
    <location>
        <begin position="24"/>
        <end position="483"/>
    </location>
</feature>
<evidence type="ECO:0000256" key="6">
    <source>
        <dbReference type="ARBA" id="ARBA00023136"/>
    </source>
</evidence>
<dbReference type="InterPro" id="IPR018047">
    <property type="entry name" value="Ammonium_transpt_CS"/>
</dbReference>
<dbReference type="Proteomes" id="UP000245523">
    <property type="component" value="Unassembled WGS sequence"/>
</dbReference>
<evidence type="ECO:0000256" key="1">
    <source>
        <dbReference type="ARBA" id="ARBA00004141"/>
    </source>
</evidence>
<evidence type="ECO:0000256" key="9">
    <source>
        <dbReference type="SAM" id="SignalP"/>
    </source>
</evidence>
<feature type="transmembrane region" description="Helical" evidence="8">
    <location>
        <begin position="267"/>
        <end position="284"/>
    </location>
</feature>
<name>A0ABX5LN33_9BACT</name>
<feature type="transmembrane region" description="Helical" evidence="8">
    <location>
        <begin position="190"/>
        <end position="212"/>
    </location>
</feature>
<evidence type="ECO:0000256" key="8">
    <source>
        <dbReference type="RuleBase" id="RU362002"/>
    </source>
</evidence>
<dbReference type="PANTHER" id="PTHR11730">
    <property type="entry name" value="AMMONIUM TRANSPORTER"/>
    <property type="match status" value="1"/>
</dbReference>
<keyword evidence="7 8" id="KW-0924">Ammonia transport</keyword>
<evidence type="ECO:0000256" key="5">
    <source>
        <dbReference type="ARBA" id="ARBA00022989"/>
    </source>
</evidence>
<dbReference type="NCBIfam" id="TIGR00836">
    <property type="entry name" value="amt"/>
    <property type="match status" value="1"/>
</dbReference>
<evidence type="ECO:0000313" key="11">
    <source>
        <dbReference type="EMBL" id="PWK97322.1"/>
    </source>
</evidence>
<keyword evidence="4 8" id="KW-0812">Transmembrane</keyword>
<proteinExistence type="inferred from homology"/>
<evidence type="ECO:0000313" key="12">
    <source>
        <dbReference type="Proteomes" id="UP000245523"/>
    </source>
</evidence>
<feature type="transmembrane region" description="Helical" evidence="8">
    <location>
        <begin position="117"/>
        <end position="136"/>
    </location>
</feature>
<evidence type="ECO:0000256" key="2">
    <source>
        <dbReference type="ARBA" id="ARBA00005887"/>
    </source>
</evidence>
<keyword evidence="12" id="KW-1185">Reference proteome</keyword>
<dbReference type="InterPro" id="IPR029020">
    <property type="entry name" value="Ammonium/urea_transptr"/>
</dbReference>
<keyword evidence="5 8" id="KW-1133">Transmembrane helix</keyword>
<keyword evidence="6 8" id="KW-0472">Membrane</keyword>
<dbReference type="InterPro" id="IPR024041">
    <property type="entry name" value="NH4_transpt_AmtB-like_dom"/>
</dbReference>
<comment type="subcellular location">
    <subcellularLocation>
        <location evidence="8">Cell membrane</location>
        <topology evidence="8">Multi-pass membrane protein</topology>
    </subcellularLocation>
    <subcellularLocation>
        <location evidence="1">Membrane</location>
        <topology evidence="1">Multi-pass membrane protein</topology>
    </subcellularLocation>
</comment>
<evidence type="ECO:0000256" key="4">
    <source>
        <dbReference type="ARBA" id="ARBA00022692"/>
    </source>
</evidence>
<dbReference type="PROSITE" id="PS01219">
    <property type="entry name" value="AMMONIUM_TRANSP"/>
    <property type="match status" value="1"/>
</dbReference>
<evidence type="ECO:0000256" key="3">
    <source>
        <dbReference type="ARBA" id="ARBA00022448"/>
    </source>
</evidence>
<dbReference type="SUPFAM" id="SSF111352">
    <property type="entry name" value="Ammonium transporter"/>
    <property type="match status" value="1"/>
</dbReference>
<keyword evidence="3 8" id="KW-0813">Transport</keyword>
<feature type="transmembrane region" description="Helical" evidence="8">
    <location>
        <begin position="224"/>
        <end position="246"/>
    </location>
</feature>
<sequence>MHKYLFGWLFVLFMALTATSAFAEDSTAVTPAVTEQVAAAPAPASEAALTADKIVAITADDGATTSQAEENDLFHKSLTAIWLLVCGMLVFFMQPGFAMVEAGLCRAKNVNNILMKNALDICIGAIMFFFVGWGLMYGKMGLEAGKFIGFSDFMISSSGDFLNWFFQVVFCATAATIVSGAMAERTKFTAYLAYSLVISAVIYPISGHWIWGGGWLSELGFHDFAGSTVVHSVGGWAAMMGAIILGPRIGKYVKGEDGKIHVRAIQGHNMPLVCLGVFILWFAWFGFNCGSTLDGTAHESMSLVAMTTILATAASTIVAMATSWVIGKKPDVSMTLNGTLAGLVAITAPCDVVSPGAAIVIGCVAGVLVVLSVMFFEQVLHIDDPVGAISVHAINGAWGTIAVGIFGNLETLGNVNSRLGQIGVQSLGVLAVFLWVTITSGIMFLIIKKTMGLRVTEKEELRGLDIGEHGSEAYNGFQIFTNM</sequence>
<feature type="transmembrane region" description="Helical" evidence="8">
    <location>
        <begin position="80"/>
        <end position="105"/>
    </location>
</feature>
<gene>
    <name evidence="11" type="ORF">B0H50_11542</name>
</gene>
<dbReference type="RefSeq" id="WP_173314751.1">
    <property type="nucleotide sequence ID" value="NZ_JAXEIU010000014.1"/>
</dbReference>
<dbReference type="EMBL" id="QGHD01000015">
    <property type="protein sequence ID" value="PWK97322.1"/>
    <property type="molecule type" value="Genomic_DNA"/>
</dbReference>
<feature type="transmembrane region" description="Helical" evidence="8">
    <location>
        <begin position="355"/>
        <end position="376"/>
    </location>
</feature>